<gene>
    <name evidence="5" type="ORF">SAMN04489720_0591</name>
</gene>
<dbReference type="InterPro" id="IPR036390">
    <property type="entry name" value="WH_DNA-bd_sf"/>
</dbReference>
<dbReference type="OrthoDB" id="9815653at2"/>
<evidence type="ECO:0000256" key="1">
    <source>
        <dbReference type="ARBA" id="ARBA00023015"/>
    </source>
</evidence>
<dbReference type="PANTHER" id="PTHR33154">
    <property type="entry name" value="TRANSCRIPTIONAL REGULATOR, ARSR FAMILY"/>
    <property type="match status" value="1"/>
</dbReference>
<keyword evidence="2" id="KW-0238">DNA-binding</keyword>
<dbReference type="InterPro" id="IPR011991">
    <property type="entry name" value="ArsR-like_HTH"/>
</dbReference>
<feature type="domain" description="HTH arsR-type" evidence="4">
    <location>
        <begin position="1"/>
        <end position="94"/>
    </location>
</feature>
<protein>
    <submittedName>
        <fullName evidence="5">Helix-turn-helix domain-containing protein</fullName>
    </submittedName>
</protein>
<dbReference type="PANTHER" id="PTHR33154:SF33">
    <property type="entry name" value="TRANSCRIPTIONAL REPRESSOR SDPR"/>
    <property type="match status" value="1"/>
</dbReference>
<dbReference type="GO" id="GO:0003700">
    <property type="term" value="F:DNA-binding transcription factor activity"/>
    <property type="evidence" value="ECO:0007669"/>
    <property type="project" value="InterPro"/>
</dbReference>
<dbReference type="SUPFAM" id="SSF46785">
    <property type="entry name" value="Winged helix' DNA-binding domain"/>
    <property type="match status" value="1"/>
</dbReference>
<evidence type="ECO:0000313" key="5">
    <source>
        <dbReference type="EMBL" id="SDH26300.1"/>
    </source>
</evidence>
<dbReference type="AlphaFoldDB" id="A0A1G8B0Z3"/>
<keyword evidence="3" id="KW-0804">Transcription</keyword>
<organism evidence="5 6">
    <name type="scientific">Agrococcus jejuensis</name>
    <dbReference type="NCBI Taxonomy" id="399736"/>
    <lineage>
        <taxon>Bacteria</taxon>
        <taxon>Bacillati</taxon>
        <taxon>Actinomycetota</taxon>
        <taxon>Actinomycetes</taxon>
        <taxon>Micrococcales</taxon>
        <taxon>Microbacteriaceae</taxon>
        <taxon>Agrococcus</taxon>
    </lineage>
</organism>
<dbReference type="STRING" id="399736.SAMN04489720_0591"/>
<dbReference type="EMBL" id="LT629695">
    <property type="protein sequence ID" value="SDH26300.1"/>
    <property type="molecule type" value="Genomic_DNA"/>
</dbReference>
<keyword evidence="6" id="KW-1185">Reference proteome</keyword>
<dbReference type="PROSITE" id="PS50987">
    <property type="entry name" value="HTH_ARSR_2"/>
    <property type="match status" value="1"/>
</dbReference>
<dbReference type="Proteomes" id="UP000198822">
    <property type="component" value="Chromosome I"/>
</dbReference>
<dbReference type="SMART" id="SM00418">
    <property type="entry name" value="HTH_ARSR"/>
    <property type="match status" value="1"/>
</dbReference>
<sequence>MPDVYRAIDDETRRLLLDLLSERDEQTLFELCGALAMRHGLTSSRQAISQHLAVLEEAGLVRAERRGRTKVHTFDPAPLAEIVERWRIPASTDSERTAP</sequence>
<proteinExistence type="predicted"/>
<name>A0A1G8B0Z3_9MICO</name>
<evidence type="ECO:0000256" key="3">
    <source>
        <dbReference type="ARBA" id="ARBA00023163"/>
    </source>
</evidence>
<dbReference type="Pfam" id="PF01022">
    <property type="entry name" value="HTH_5"/>
    <property type="match status" value="1"/>
</dbReference>
<evidence type="ECO:0000259" key="4">
    <source>
        <dbReference type="PROSITE" id="PS50987"/>
    </source>
</evidence>
<dbReference type="InterPro" id="IPR001845">
    <property type="entry name" value="HTH_ArsR_DNA-bd_dom"/>
</dbReference>
<dbReference type="InterPro" id="IPR036388">
    <property type="entry name" value="WH-like_DNA-bd_sf"/>
</dbReference>
<keyword evidence="1" id="KW-0805">Transcription regulation</keyword>
<dbReference type="GO" id="GO:0003677">
    <property type="term" value="F:DNA binding"/>
    <property type="evidence" value="ECO:0007669"/>
    <property type="project" value="UniProtKB-KW"/>
</dbReference>
<dbReference type="InterPro" id="IPR051081">
    <property type="entry name" value="HTH_MetalResp_TranReg"/>
</dbReference>
<reference evidence="6" key="1">
    <citation type="submission" date="2016-10" db="EMBL/GenBank/DDBJ databases">
        <authorList>
            <person name="Varghese N."/>
            <person name="Submissions S."/>
        </authorList>
    </citation>
    <scope>NUCLEOTIDE SEQUENCE [LARGE SCALE GENOMIC DNA]</scope>
    <source>
        <strain evidence="6">DSM 22002</strain>
    </source>
</reference>
<accession>A0A1G8B0Z3</accession>
<evidence type="ECO:0000313" key="6">
    <source>
        <dbReference type="Proteomes" id="UP000198822"/>
    </source>
</evidence>
<dbReference type="Gene3D" id="1.10.10.10">
    <property type="entry name" value="Winged helix-like DNA-binding domain superfamily/Winged helix DNA-binding domain"/>
    <property type="match status" value="1"/>
</dbReference>
<evidence type="ECO:0000256" key="2">
    <source>
        <dbReference type="ARBA" id="ARBA00023125"/>
    </source>
</evidence>
<dbReference type="CDD" id="cd00090">
    <property type="entry name" value="HTH_ARSR"/>
    <property type="match status" value="1"/>
</dbReference>
<dbReference type="RefSeq" id="WP_092502295.1">
    <property type="nucleotide sequence ID" value="NZ_LT629695.1"/>
</dbReference>